<dbReference type="InterPro" id="IPR022625">
    <property type="entry name" value="TypeI_RM_Rsu_C"/>
</dbReference>
<reference evidence="2" key="2">
    <citation type="submission" date="2021-04" db="EMBL/GenBank/DDBJ databases">
        <authorList>
            <person name="Gilroy R."/>
        </authorList>
    </citation>
    <scope>NUCLEOTIDE SEQUENCE</scope>
    <source>
        <strain evidence="2">CHK192-8294</strain>
    </source>
</reference>
<feature type="domain" description="Type I restriction enzyme R protein C-terminal" evidence="1">
    <location>
        <begin position="7"/>
        <end position="231"/>
    </location>
</feature>
<dbReference type="AlphaFoldDB" id="A0A9D2ML00"/>
<evidence type="ECO:0000313" key="2">
    <source>
        <dbReference type="EMBL" id="HJB80082.1"/>
    </source>
</evidence>
<dbReference type="EMBL" id="DWXO01000038">
    <property type="protein sequence ID" value="HJB80082.1"/>
    <property type="molecule type" value="Genomic_DNA"/>
</dbReference>
<evidence type="ECO:0000259" key="1">
    <source>
        <dbReference type="Pfam" id="PF12008"/>
    </source>
</evidence>
<evidence type="ECO:0000313" key="3">
    <source>
        <dbReference type="Proteomes" id="UP000823921"/>
    </source>
</evidence>
<dbReference type="Proteomes" id="UP000823921">
    <property type="component" value="Unassembled WGS sequence"/>
</dbReference>
<name>A0A9D2ML00_9FIRM</name>
<comment type="caution">
    <text evidence="2">The sequence shown here is derived from an EMBL/GenBank/DDBJ whole genome shotgun (WGS) entry which is preliminary data.</text>
</comment>
<sequence>MSDYLEAAQVQGFTWGQPEYEFKTESGKHSVKMHFDETAYLVLAMRYKELFRDGGSGGMEDVPYEIDPYLTEINTGAIDKAYMNSRFKKFLKALQDGMETADVLNELHKSFAVLSQEEQKYAHMFLLDVQRGNKPMEDNKTLSDYITEYQAEARNDRIHRFALVIGVDEKQLRDFMNRHVTTGNINEFGLFDKLKNTVDRDIARGYFGRTEGKPIKTFRIPAKIDTILRQFILSGGFDVG</sequence>
<gene>
    <name evidence="2" type="ORF">H9712_03775</name>
</gene>
<accession>A0A9D2ML00</accession>
<organism evidence="2 3">
    <name type="scientific">Candidatus Flavonifractor intestinigallinarum</name>
    <dbReference type="NCBI Taxonomy" id="2838586"/>
    <lineage>
        <taxon>Bacteria</taxon>
        <taxon>Bacillati</taxon>
        <taxon>Bacillota</taxon>
        <taxon>Clostridia</taxon>
        <taxon>Eubacteriales</taxon>
        <taxon>Oscillospiraceae</taxon>
        <taxon>Flavonifractor</taxon>
    </lineage>
</organism>
<proteinExistence type="predicted"/>
<reference evidence="2" key="1">
    <citation type="journal article" date="2021" name="PeerJ">
        <title>Extensive microbial diversity within the chicken gut microbiome revealed by metagenomics and culture.</title>
        <authorList>
            <person name="Gilroy R."/>
            <person name="Ravi A."/>
            <person name="Getino M."/>
            <person name="Pursley I."/>
            <person name="Horton D.L."/>
            <person name="Alikhan N.F."/>
            <person name="Baker D."/>
            <person name="Gharbi K."/>
            <person name="Hall N."/>
            <person name="Watson M."/>
            <person name="Adriaenssens E.M."/>
            <person name="Foster-Nyarko E."/>
            <person name="Jarju S."/>
            <person name="Secka A."/>
            <person name="Antonio M."/>
            <person name="Oren A."/>
            <person name="Chaudhuri R.R."/>
            <person name="La Ragione R."/>
            <person name="Hildebrand F."/>
            <person name="Pallen M.J."/>
        </authorList>
    </citation>
    <scope>NUCLEOTIDE SEQUENCE</scope>
    <source>
        <strain evidence="2">CHK192-8294</strain>
    </source>
</reference>
<protein>
    <recommendedName>
        <fullName evidence="1">Type I restriction enzyme R protein C-terminal domain-containing protein</fullName>
    </recommendedName>
</protein>
<dbReference type="Pfam" id="PF12008">
    <property type="entry name" value="EcoR124_C"/>
    <property type="match status" value="1"/>
</dbReference>